<evidence type="ECO:0000313" key="10">
    <source>
        <dbReference type="Proteomes" id="UP000254848"/>
    </source>
</evidence>
<evidence type="ECO:0000259" key="8">
    <source>
        <dbReference type="Pfam" id="PF02687"/>
    </source>
</evidence>
<feature type="transmembrane region" description="Helical" evidence="7">
    <location>
        <begin position="426"/>
        <end position="446"/>
    </location>
</feature>
<comment type="similarity">
    <text evidence="2">Belongs to the ABC-4 integral membrane protein family. LolC/E subfamily.</text>
</comment>
<evidence type="ECO:0000256" key="4">
    <source>
        <dbReference type="ARBA" id="ARBA00022692"/>
    </source>
</evidence>
<evidence type="ECO:0000256" key="1">
    <source>
        <dbReference type="ARBA" id="ARBA00004651"/>
    </source>
</evidence>
<dbReference type="RefSeq" id="WP_115458430.1">
    <property type="nucleotide sequence ID" value="NZ_QRAP01000004.1"/>
</dbReference>
<feature type="domain" description="ABC3 transporter permease C-terminal" evidence="8">
    <location>
        <begin position="328"/>
        <end position="454"/>
    </location>
</feature>
<dbReference type="Proteomes" id="UP000254848">
    <property type="component" value="Unassembled WGS sequence"/>
</dbReference>
<dbReference type="PANTHER" id="PTHR30489">
    <property type="entry name" value="LIPOPROTEIN-RELEASING SYSTEM TRANSMEMBRANE PROTEIN LOLE"/>
    <property type="match status" value="1"/>
</dbReference>
<accession>A0A370QS71</accession>
<dbReference type="InterPro" id="IPR051447">
    <property type="entry name" value="Lipoprotein-release_system"/>
</dbReference>
<proteinExistence type="inferred from homology"/>
<feature type="transmembrane region" description="Helical" evidence="7">
    <location>
        <begin position="326"/>
        <end position="351"/>
    </location>
</feature>
<dbReference type="EMBL" id="QRAP01000004">
    <property type="protein sequence ID" value="RDK92109.1"/>
    <property type="molecule type" value="Genomic_DNA"/>
</dbReference>
<dbReference type="AlphaFoldDB" id="A0A370QS71"/>
<evidence type="ECO:0000256" key="2">
    <source>
        <dbReference type="ARBA" id="ARBA00005236"/>
    </source>
</evidence>
<dbReference type="InterPro" id="IPR003838">
    <property type="entry name" value="ABC3_permease_C"/>
</dbReference>
<sequence>MQTFKLALRNLLRNRRRTLSTLCAIVVGAVGILLFGGYNRSIEYSLQTTFIRDTGHLQIQHRDYLLHGTGNPAEYSIRNYQKIMDTLADDPVLKPMLVVTTPVLLLTGIAGHYAVGTSRPALIYGSEAIGQAQLNDWDEYHFGANLHARQTLSAGMPDAAMIGGGLARLLQLCEFVHDQPCGAPPAAGDKPAEALPDDLLQLAQDTHGARESGTGSHIELLAASTGGAPNIIRVQVTKTQPQAARELDDSFVGIHLQQAQQLLFGPERPGVTAIILQLHSTTQLDAARARLHQLFGTTLAAEPLTVYDFAELQPLYNQILEMFGKIFNFLLALILCIALFTVGNTMGMAVLERTVEIGTLRAVGLKRRDIQRLFLSEGMLLGAIGSLIGVSTALVLAYIINRSGLTWQPPGVIAPIPIRVSVWGEWTMVMSVMGILLVATVFSSWWPARRAANVYIVQALRHT</sequence>
<evidence type="ECO:0000313" key="9">
    <source>
        <dbReference type="EMBL" id="RDK92109.1"/>
    </source>
</evidence>
<comment type="subcellular location">
    <subcellularLocation>
        <location evidence="1">Cell membrane</location>
        <topology evidence="1">Multi-pass membrane protein</topology>
    </subcellularLocation>
</comment>
<keyword evidence="5 7" id="KW-1133">Transmembrane helix</keyword>
<keyword evidence="10" id="KW-1185">Reference proteome</keyword>
<evidence type="ECO:0000256" key="3">
    <source>
        <dbReference type="ARBA" id="ARBA00022475"/>
    </source>
</evidence>
<reference evidence="9 10" key="1">
    <citation type="submission" date="2018-07" db="EMBL/GenBank/DDBJ databases">
        <title>Genomic Encyclopedia of Type Strains, Phase IV (KMG-IV): sequencing the most valuable type-strain genomes for metagenomic binning, comparative biology and taxonomic classification.</title>
        <authorList>
            <person name="Goeker M."/>
        </authorList>
    </citation>
    <scope>NUCLEOTIDE SEQUENCE [LARGE SCALE GENOMIC DNA]</scope>
    <source>
        <strain evidence="9 10">DSM 103736</strain>
    </source>
</reference>
<evidence type="ECO:0000256" key="6">
    <source>
        <dbReference type="ARBA" id="ARBA00023136"/>
    </source>
</evidence>
<protein>
    <submittedName>
        <fullName evidence="9">Putative ABC transport system permease protein</fullName>
    </submittedName>
</protein>
<feature type="transmembrane region" description="Helical" evidence="7">
    <location>
        <begin position="372"/>
        <end position="400"/>
    </location>
</feature>
<dbReference type="GO" id="GO:0044874">
    <property type="term" value="P:lipoprotein localization to outer membrane"/>
    <property type="evidence" value="ECO:0007669"/>
    <property type="project" value="TreeGrafter"/>
</dbReference>
<dbReference type="OrthoDB" id="9770036at2"/>
<keyword evidence="6 7" id="KW-0472">Membrane</keyword>
<dbReference type="Pfam" id="PF02687">
    <property type="entry name" value="FtsX"/>
    <property type="match status" value="1"/>
</dbReference>
<feature type="transmembrane region" description="Helical" evidence="7">
    <location>
        <begin position="21"/>
        <end position="38"/>
    </location>
</feature>
<gene>
    <name evidence="9" type="ORF">C8D90_104267</name>
</gene>
<name>A0A370QS71_9GAMM</name>
<evidence type="ECO:0000256" key="7">
    <source>
        <dbReference type="SAM" id="Phobius"/>
    </source>
</evidence>
<keyword evidence="4 7" id="KW-0812">Transmembrane</keyword>
<dbReference type="GO" id="GO:0098797">
    <property type="term" value="C:plasma membrane protein complex"/>
    <property type="evidence" value="ECO:0007669"/>
    <property type="project" value="TreeGrafter"/>
</dbReference>
<dbReference type="PANTHER" id="PTHR30489:SF0">
    <property type="entry name" value="LIPOPROTEIN-RELEASING SYSTEM TRANSMEMBRANE PROTEIN LOLE"/>
    <property type="match status" value="1"/>
</dbReference>
<comment type="caution">
    <text evidence="9">The sequence shown here is derived from an EMBL/GenBank/DDBJ whole genome shotgun (WGS) entry which is preliminary data.</text>
</comment>
<organism evidence="9 10">
    <name type="scientific">Enterobacillus tribolii</name>
    <dbReference type="NCBI Taxonomy" id="1487935"/>
    <lineage>
        <taxon>Bacteria</taxon>
        <taxon>Pseudomonadati</taxon>
        <taxon>Pseudomonadota</taxon>
        <taxon>Gammaproteobacteria</taxon>
        <taxon>Enterobacterales</taxon>
        <taxon>Hafniaceae</taxon>
        <taxon>Enterobacillus</taxon>
    </lineage>
</organism>
<evidence type="ECO:0000256" key="5">
    <source>
        <dbReference type="ARBA" id="ARBA00022989"/>
    </source>
</evidence>
<keyword evidence="3" id="KW-1003">Cell membrane</keyword>